<evidence type="ECO:0000256" key="3">
    <source>
        <dbReference type="ARBA" id="ARBA00022553"/>
    </source>
</evidence>
<feature type="compositionally biased region" description="Polar residues" evidence="6">
    <location>
        <begin position="225"/>
        <end position="245"/>
    </location>
</feature>
<feature type="compositionally biased region" description="Low complexity" evidence="6">
    <location>
        <begin position="246"/>
        <end position="256"/>
    </location>
</feature>
<dbReference type="SUPFAM" id="SSF49562">
    <property type="entry name" value="C2 domain (Calcium/lipid-binding domain, CaLB)"/>
    <property type="match status" value="1"/>
</dbReference>
<dbReference type="FunFam" id="2.60.40.150:FF:000070">
    <property type="entry name" value="rab11 family-interacting protein 2 isoform X1"/>
    <property type="match status" value="1"/>
</dbReference>
<dbReference type="InterPro" id="IPR000008">
    <property type="entry name" value="C2_dom"/>
</dbReference>
<evidence type="ECO:0000259" key="7">
    <source>
        <dbReference type="PROSITE" id="PS50004"/>
    </source>
</evidence>
<dbReference type="Gene3D" id="2.60.40.150">
    <property type="entry name" value="C2 domain"/>
    <property type="match status" value="1"/>
</dbReference>
<dbReference type="CDD" id="cd08682">
    <property type="entry name" value="C2_Rab11-FIP_classI"/>
    <property type="match status" value="1"/>
</dbReference>
<dbReference type="PANTHER" id="PTHR15746">
    <property type="entry name" value="RAB11-RELATED"/>
    <property type="match status" value="1"/>
</dbReference>
<evidence type="ECO:0000313" key="9">
    <source>
        <dbReference type="EMBL" id="CAJ1068466.1"/>
    </source>
</evidence>
<feature type="compositionally biased region" description="Basic and acidic residues" evidence="6">
    <location>
        <begin position="359"/>
        <end position="460"/>
    </location>
</feature>
<feature type="compositionally biased region" description="Polar residues" evidence="6">
    <location>
        <begin position="277"/>
        <end position="286"/>
    </location>
</feature>
<dbReference type="InterPro" id="IPR035892">
    <property type="entry name" value="C2_domain_sf"/>
</dbReference>
<feature type="compositionally biased region" description="Basic residues" evidence="6">
    <location>
        <begin position="265"/>
        <end position="275"/>
    </location>
</feature>
<keyword evidence="5" id="KW-0653">Protein transport</keyword>
<feature type="region of interest" description="Disordered" evidence="6">
    <location>
        <begin position="359"/>
        <end position="653"/>
    </location>
</feature>
<evidence type="ECO:0000256" key="1">
    <source>
        <dbReference type="ARBA" id="ARBA00004172"/>
    </source>
</evidence>
<dbReference type="Pfam" id="PF00168">
    <property type="entry name" value="C2"/>
    <property type="match status" value="1"/>
</dbReference>
<dbReference type="GO" id="GO:0015031">
    <property type="term" value="P:protein transport"/>
    <property type="evidence" value="ECO:0007669"/>
    <property type="project" value="UniProtKB-KW"/>
</dbReference>
<dbReference type="GO" id="GO:0045055">
    <property type="term" value="P:regulated exocytosis"/>
    <property type="evidence" value="ECO:0007669"/>
    <property type="project" value="TreeGrafter"/>
</dbReference>
<dbReference type="PROSITE" id="PS51511">
    <property type="entry name" value="FIP_RBD"/>
    <property type="match status" value="1"/>
</dbReference>
<feature type="region of interest" description="Disordered" evidence="6">
    <location>
        <begin position="1108"/>
        <end position="1170"/>
    </location>
</feature>
<feature type="compositionally biased region" description="Low complexity" evidence="6">
    <location>
        <begin position="891"/>
        <end position="901"/>
    </location>
</feature>
<name>A0AAV1G3A5_XYRNO</name>
<feature type="compositionally biased region" description="Basic and acidic residues" evidence="6">
    <location>
        <begin position="476"/>
        <end position="493"/>
    </location>
</feature>
<keyword evidence="4" id="KW-0967">Endosome</keyword>
<feature type="compositionally biased region" description="Polar residues" evidence="6">
    <location>
        <begin position="1108"/>
        <end position="1117"/>
    </location>
</feature>
<keyword evidence="2" id="KW-0813">Transport</keyword>
<keyword evidence="10" id="KW-1185">Reference proteome</keyword>
<feature type="compositionally biased region" description="Polar residues" evidence="6">
    <location>
        <begin position="621"/>
        <end position="635"/>
    </location>
</feature>
<accession>A0AAV1G3A5</accession>
<feature type="region of interest" description="Disordered" evidence="6">
    <location>
        <begin position="716"/>
        <end position="1061"/>
    </location>
</feature>
<dbReference type="EMBL" id="OY660875">
    <property type="protein sequence ID" value="CAJ1068466.1"/>
    <property type="molecule type" value="Genomic_DNA"/>
</dbReference>
<sequence length="1230" mass="134970">MSLADQSQQLFPTSVQVTVHQARDLRAKGKNGTNDAYAIMQVAKDKFSTSVAEKSVAPVWKEEATFDLPLFHPGNAERCTLYIIVMHRAHVGLDKHLGQAVVNLLDLYDDKSRKKTDWFKLVDKTGKADKPRGEVLLDITFMRNNMSASMFDLSMQDKPRSRISKLKDKVRGKKKDGFSDSASAIVPSVSQVLTDSDGEHDAQSLNQFPGTKKKSKLKSLFAPKSNLQRNVSQSMSTLGTLPEKNSSLSGSRSSGLNVDSPEGKKKFKFLGHKRSGSSDSKVSQGPFSLLGRNKQSNSDLNNLCINGSHVYTEEESKSGSTLSLNSSGQGSVEDVHKHFSEVSVDASRRVPVPTLQVESTDKAMLEQRRHLEEEERRQAEEKRLAEAKKREEEEKYRAAAKRLQEEEERRIQEEQEFKRRFLEEEARRKKQEEELKKQEAAEKQRIEEERRKAEEQKSQEEASMSERLSSLFGIIKKKEEKKEEAPPFIKEELPPTPLASSKDPDQSLSHRSTNPFEDIPLSSDTPASSNDSPADHQKPPTPSAMTFLNRTAKVSAVKPRSTQSVESEPADSQSPSQPSYSPVTSDPTLPSVLSESPDNLPGLPLSLTPSNLSESPPSSPRGSTEDLSSGGSSPTMAEKKKRAPLPPSHQVLVTQTGGNGYLIKELKHSAYEERPQPDIKPTLPLPDYDTLFPHKRHGVQGHTKWDHLIAEVNQRNRDLGPELVGPEMSVDGPEEPEPRLRASHTQESPAVVLYQPHPETKPVSTKKGAAPPPPQSGGPRLGPTTALQPPMRSSPSPVPGPANPDILSRESLPVKSKDEARKVLRPSPAALNSTRPTSQTNWDSTPQDDPRQAGANKEPPMAKPRQKANGKELSKQEDLNLTLGVSDKNLSSDIQQSLDLSSMDKKSGQSKGSFAGFDPFPTSDLLTKDPWAQPKQSKEVDLFAGVVQKDPKVEARGMTPEDLDDIFNKDKPADPFADFNGGSSNNEKDEDSSGFLRRNSSRRKTPPHPTSYLDNKPKPRQEPAKKDETSTKTANGGLPAGEEAVTPKLQAEVKTASSRYRAEDAFEAEPFTLTSSQPLPVVIEEPASPAEGVSGGKAPVRAWVSPSEVQPVSAQNSNGGGLALSARRPHPVKPMSSAESQNLFSGPAGKEIKGRDSTPGKIQVGDSVESGPYTQLTQEELITLVVKQQTDLSRRDAKIVELEEYIDNLLVRVIEEKPAILQSLNAAKPV</sequence>
<gene>
    <name evidence="9" type="ORF">XNOV1_A026985</name>
</gene>
<reference evidence="9" key="1">
    <citation type="submission" date="2023-08" db="EMBL/GenBank/DDBJ databases">
        <authorList>
            <person name="Alioto T."/>
            <person name="Alioto T."/>
            <person name="Gomez Garrido J."/>
        </authorList>
    </citation>
    <scope>NUCLEOTIDE SEQUENCE</scope>
</reference>
<feature type="region of interest" description="Disordered" evidence="6">
    <location>
        <begin position="222"/>
        <end position="300"/>
    </location>
</feature>
<feature type="compositionally biased region" description="Basic and acidic residues" evidence="6">
    <location>
        <begin position="869"/>
        <end position="878"/>
    </location>
</feature>
<evidence type="ECO:0000313" key="10">
    <source>
        <dbReference type="Proteomes" id="UP001178508"/>
    </source>
</evidence>
<evidence type="ECO:0000259" key="8">
    <source>
        <dbReference type="PROSITE" id="PS51511"/>
    </source>
</evidence>
<dbReference type="Pfam" id="PF09457">
    <property type="entry name" value="RBD-FIP"/>
    <property type="match status" value="1"/>
</dbReference>
<feature type="compositionally biased region" description="Low complexity" evidence="6">
    <location>
        <begin position="570"/>
        <end position="585"/>
    </location>
</feature>
<comment type="subcellular location">
    <subcellularLocation>
        <location evidence="1">Recycling endosome</location>
    </subcellularLocation>
</comment>
<dbReference type="PROSITE" id="PS50004">
    <property type="entry name" value="C2"/>
    <property type="match status" value="1"/>
</dbReference>
<evidence type="ECO:0000256" key="2">
    <source>
        <dbReference type="ARBA" id="ARBA00022448"/>
    </source>
</evidence>
<evidence type="ECO:0000256" key="5">
    <source>
        <dbReference type="ARBA" id="ARBA00022927"/>
    </source>
</evidence>
<dbReference type="SMART" id="SM00239">
    <property type="entry name" value="C2"/>
    <property type="match status" value="1"/>
</dbReference>
<feature type="compositionally biased region" description="Low complexity" evidence="6">
    <location>
        <begin position="600"/>
        <end position="616"/>
    </location>
</feature>
<dbReference type="Proteomes" id="UP001178508">
    <property type="component" value="Chromosome 12"/>
</dbReference>
<feature type="domain" description="FIP-RBD" evidence="8">
    <location>
        <begin position="1162"/>
        <end position="1224"/>
    </location>
</feature>
<dbReference type="GO" id="GO:0031267">
    <property type="term" value="F:small GTPase binding"/>
    <property type="evidence" value="ECO:0007669"/>
    <property type="project" value="InterPro"/>
</dbReference>
<feature type="region of interest" description="Disordered" evidence="6">
    <location>
        <begin position="195"/>
        <end position="214"/>
    </location>
</feature>
<feature type="domain" description="C2" evidence="7">
    <location>
        <begin position="1"/>
        <end position="119"/>
    </location>
</feature>
<protein>
    <submittedName>
        <fullName evidence="9">Rab11 family-interacting protein 1 isoform X1</fullName>
    </submittedName>
</protein>
<evidence type="ECO:0000256" key="4">
    <source>
        <dbReference type="ARBA" id="ARBA00022753"/>
    </source>
</evidence>
<dbReference type="PANTHER" id="PTHR15746:SF22">
    <property type="entry name" value="RAB11 FAMILY-INTERACTING PROTEIN 1"/>
    <property type="match status" value="1"/>
</dbReference>
<feature type="compositionally biased region" description="Polar residues" evidence="6">
    <location>
        <begin position="830"/>
        <end position="847"/>
    </location>
</feature>
<dbReference type="InterPro" id="IPR037789">
    <property type="entry name" value="FIP_classI"/>
</dbReference>
<evidence type="ECO:0000256" key="6">
    <source>
        <dbReference type="SAM" id="MobiDB-lite"/>
    </source>
</evidence>
<feature type="compositionally biased region" description="Polar residues" evidence="6">
    <location>
        <begin position="586"/>
        <end position="597"/>
    </location>
</feature>
<dbReference type="SUPFAM" id="SSF144270">
    <property type="entry name" value="Eferin C-derminal domain-like"/>
    <property type="match status" value="1"/>
</dbReference>
<feature type="compositionally biased region" description="Polar residues" evidence="6">
    <location>
        <begin position="785"/>
        <end position="795"/>
    </location>
</feature>
<dbReference type="CDD" id="cd22265">
    <property type="entry name" value="UDM1_RNF168"/>
    <property type="match status" value="1"/>
</dbReference>
<dbReference type="InterPro" id="IPR037245">
    <property type="entry name" value="FIP-RBD_C_sf"/>
</dbReference>
<proteinExistence type="predicted"/>
<dbReference type="Gene3D" id="1.20.5.2440">
    <property type="match status" value="1"/>
</dbReference>
<dbReference type="GO" id="GO:0055037">
    <property type="term" value="C:recycling endosome"/>
    <property type="evidence" value="ECO:0007669"/>
    <property type="project" value="UniProtKB-SubCell"/>
</dbReference>
<keyword evidence="3" id="KW-0597">Phosphoprotein</keyword>
<feature type="compositionally biased region" description="Polar residues" evidence="6">
    <location>
        <begin position="506"/>
        <end position="515"/>
    </location>
</feature>
<feature type="compositionally biased region" description="Basic and acidic residues" evidence="6">
    <location>
        <begin position="1015"/>
        <end position="1030"/>
    </location>
</feature>
<feature type="compositionally biased region" description="Polar residues" evidence="6">
    <location>
        <begin position="522"/>
        <end position="532"/>
    </location>
</feature>
<dbReference type="AlphaFoldDB" id="A0AAV1G3A5"/>
<dbReference type="InterPro" id="IPR019018">
    <property type="entry name" value="Rab-bd_FIP-RBD"/>
</dbReference>
<organism evidence="9 10">
    <name type="scientific">Xyrichtys novacula</name>
    <name type="common">Pearly razorfish</name>
    <name type="synonym">Hemipteronotus novacula</name>
    <dbReference type="NCBI Taxonomy" id="13765"/>
    <lineage>
        <taxon>Eukaryota</taxon>
        <taxon>Metazoa</taxon>
        <taxon>Chordata</taxon>
        <taxon>Craniata</taxon>
        <taxon>Vertebrata</taxon>
        <taxon>Euteleostomi</taxon>
        <taxon>Actinopterygii</taxon>
        <taxon>Neopterygii</taxon>
        <taxon>Teleostei</taxon>
        <taxon>Neoteleostei</taxon>
        <taxon>Acanthomorphata</taxon>
        <taxon>Eupercaria</taxon>
        <taxon>Labriformes</taxon>
        <taxon>Labridae</taxon>
        <taxon>Xyrichtys</taxon>
    </lineage>
</organism>